<protein>
    <submittedName>
        <fullName evidence="1">Jg10854 protein</fullName>
    </submittedName>
</protein>
<reference evidence="1" key="1">
    <citation type="submission" date="2022-03" db="EMBL/GenBank/DDBJ databases">
        <authorList>
            <person name="Lindestad O."/>
        </authorList>
    </citation>
    <scope>NUCLEOTIDE SEQUENCE</scope>
</reference>
<sequence>MFILPRWLLVNEWNPQIAIDFLDHFLGFVKRSFELYKRHSGPVTLQFQLNIDKTISVTDNCNNDILPPWYIQG</sequence>
<name>A0A8S4SEE1_9NEOP</name>
<dbReference type="EMBL" id="CAKXAJ010026225">
    <property type="protein sequence ID" value="CAH2263077.1"/>
    <property type="molecule type" value="Genomic_DNA"/>
</dbReference>
<dbReference type="AlphaFoldDB" id="A0A8S4SEE1"/>
<evidence type="ECO:0000313" key="1">
    <source>
        <dbReference type="EMBL" id="CAH2263077.1"/>
    </source>
</evidence>
<comment type="caution">
    <text evidence="1">The sequence shown here is derived from an EMBL/GenBank/DDBJ whole genome shotgun (WGS) entry which is preliminary data.</text>
</comment>
<keyword evidence="2" id="KW-1185">Reference proteome</keyword>
<dbReference type="Proteomes" id="UP000838756">
    <property type="component" value="Unassembled WGS sequence"/>
</dbReference>
<evidence type="ECO:0000313" key="2">
    <source>
        <dbReference type="Proteomes" id="UP000838756"/>
    </source>
</evidence>
<proteinExistence type="predicted"/>
<gene>
    <name evidence="1" type="primary">jg10854</name>
    <name evidence="1" type="ORF">PAEG_LOCUS24320</name>
</gene>
<organism evidence="1 2">
    <name type="scientific">Pararge aegeria aegeria</name>
    <dbReference type="NCBI Taxonomy" id="348720"/>
    <lineage>
        <taxon>Eukaryota</taxon>
        <taxon>Metazoa</taxon>
        <taxon>Ecdysozoa</taxon>
        <taxon>Arthropoda</taxon>
        <taxon>Hexapoda</taxon>
        <taxon>Insecta</taxon>
        <taxon>Pterygota</taxon>
        <taxon>Neoptera</taxon>
        <taxon>Endopterygota</taxon>
        <taxon>Lepidoptera</taxon>
        <taxon>Glossata</taxon>
        <taxon>Ditrysia</taxon>
        <taxon>Papilionoidea</taxon>
        <taxon>Nymphalidae</taxon>
        <taxon>Satyrinae</taxon>
        <taxon>Satyrini</taxon>
        <taxon>Parargina</taxon>
        <taxon>Pararge</taxon>
    </lineage>
</organism>
<dbReference type="OrthoDB" id="5853397at2759"/>
<accession>A0A8S4SEE1</accession>